<keyword evidence="2" id="KW-1185">Reference proteome</keyword>
<dbReference type="EMBL" id="CP123443">
    <property type="protein sequence ID" value="WGK68735.1"/>
    <property type="molecule type" value="Genomic_DNA"/>
</dbReference>
<protein>
    <recommendedName>
        <fullName evidence="3">Tetratricopeptide repeat protein</fullName>
    </recommendedName>
</protein>
<evidence type="ECO:0000313" key="1">
    <source>
        <dbReference type="EMBL" id="WGK68735.1"/>
    </source>
</evidence>
<dbReference type="RefSeq" id="WP_326926921.1">
    <property type="nucleotide sequence ID" value="NZ_CP123443.1"/>
</dbReference>
<accession>A0ABY8MFG3</accession>
<dbReference type="SUPFAM" id="SSF48452">
    <property type="entry name" value="TPR-like"/>
    <property type="match status" value="1"/>
</dbReference>
<organism evidence="1 2">
    <name type="scientific">Candidatus Haliotispira prima</name>
    <dbReference type="NCBI Taxonomy" id="3034016"/>
    <lineage>
        <taxon>Bacteria</taxon>
        <taxon>Pseudomonadati</taxon>
        <taxon>Spirochaetota</taxon>
        <taxon>Spirochaetia</taxon>
        <taxon>Spirochaetales</taxon>
        <taxon>Spirochaetaceae</taxon>
        <taxon>Candidatus Haliotispira</taxon>
    </lineage>
</organism>
<reference evidence="1 2" key="1">
    <citation type="submission" date="2023-04" db="EMBL/GenBank/DDBJ databases">
        <title>Spirochaete genome identified in red abalone sample constitutes a novel genus.</title>
        <authorList>
            <person name="Sharma S.P."/>
            <person name="Purcell C.M."/>
            <person name="Hyde J.R."/>
            <person name="Severin A.J."/>
        </authorList>
    </citation>
    <scope>NUCLEOTIDE SEQUENCE [LARGE SCALE GENOMIC DNA]</scope>
    <source>
        <strain evidence="1 2">SP-2023</strain>
    </source>
</reference>
<sequence>MVTRQEMEVGERANRSKGGLGRKSLGFWVLLSILLLSCSGRNAFDGPVRPEEQLLSIEEQNPVAMLREKGLSKSQEQRLKALAKELKVLSKDIQKPLLQRARYANRSQAIALIFMNHGMYREARRYLDKAIEFEGNNATLFYYRALCSGWLMKNSIDGDERIVYQGQAEWDYERSLEIKPDYTDSLYGLSVLKLFEEQDFEEAARLLDRYIAGRNIRKQAAQARGEDPGRRKKARTLREAQRQAKELGNIAGSKDINALFMRARAAYGLERPNEAAGFYEWAGAVAISQEVREHAEQLKNRVLQENEYRADTP</sequence>
<dbReference type="InterPro" id="IPR011990">
    <property type="entry name" value="TPR-like_helical_dom_sf"/>
</dbReference>
<dbReference type="Proteomes" id="UP001228690">
    <property type="component" value="Chromosome"/>
</dbReference>
<evidence type="ECO:0000313" key="2">
    <source>
        <dbReference type="Proteomes" id="UP001228690"/>
    </source>
</evidence>
<name>A0ABY8MFG3_9SPIO</name>
<gene>
    <name evidence="1" type="ORF">P0082_09630</name>
</gene>
<evidence type="ECO:0008006" key="3">
    <source>
        <dbReference type="Google" id="ProtNLM"/>
    </source>
</evidence>
<proteinExistence type="predicted"/>
<dbReference type="Gene3D" id="1.25.40.10">
    <property type="entry name" value="Tetratricopeptide repeat domain"/>
    <property type="match status" value="1"/>
</dbReference>